<protein>
    <submittedName>
        <fullName evidence="1">Uncharacterized protein</fullName>
    </submittedName>
</protein>
<proteinExistence type="predicted"/>
<dbReference type="Proteomes" id="UP000001072">
    <property type="component" value="Unassembled WGS sequence"/>
</dbReference>
<dbReference type="EMBL" id="GL883149">
    <property type="protein sequence ID" value="EGG00298.1"/>
    <property type="molecule type" value="Genomic_DNA"/>
</dbReference>
<dbReference type="RefSeq" id="XP_007416497.1">
    <property type="nucleotide sequence ID" value="XM_007416435.1"/>
</dbReference>
<dbReference type="InParanoid" id="F4S4Y9"/>
<dbReference type="KEGG" id="mlr:MELLADRAFT_73214"/>
<dbReference type="GeneID" id="18932322"/>
<accession>F4S4Y9</accession>
<sequence length="75" mass="8444">MASNLLGIRYESSSNQPGLDLAKKWFEKSLGYTDLSSELNLMKDERLSKLSNEIHGHLDRLERKSKSISSITSST</sequence>
<evidence type="ECO:0000313" key="1">
    <source>
        <dbReference type="EMBL" id="EGG00298.1"/>
    </source>
</evidence>
<keyword evidence="2" id="KW-1185">Reference proteome</keyword>
<evidence type="ECO:0000313" key="2">
    <source>
        <dbReference type="Proteomes" id="UP000001072"/>
    </source>
</evidence>
<dbReference type="VEuPathDB" id="FungiDB:MELLADRAFT_73214"/>
<organism evidence="2">
    <name type="scientific">Melampsora larici-populina (strain 98AG31 / pathotype 3-4-7)</name>
    <name type="common">Poplar leaf rust fungus</name>
    <dbReference type="NCBI Taxonomy" id="747676"/>
    <lineage>
        <taxon>Eukaryota</taxon>
        <taxon>Fungi</taxon>
        <taxon>Dikarya</taxon>
        <taxon>Basidiomycota</taxon>
        <taxon>Pucciniomycotina</taxon>
        <taxon>Pucciniomycetes</taxon>
        <taxon>Pucciniales</taxon>
        <taxon>Melampsoraceae</taxon>
        <taxon>Melampsora</taxon>
    </lineage>
</organism>
<dbReference type="OrthoDB" id="2524554at2759"/>
<gene>
    <name evidence="1" type="ORF">MELLADRAFT_73214</name>
</gene>
<reference evidence="2" key="1">
    <citation type="journal article" date="2011" name="Proc. Natl. Acad. Sci. U.S.A.">
        <title>Obligate biotrophy features unraveled by the genomic analysis of rust fungi.</title>
        <authorList>
            <person name="Duplessis S."/>
            <person name="Cuomo C.A."/>
            <person name="Lin Y.-C."/>
            <person name="Aerts A."/>
            <person name="Tisserant E."/>
            <person name="Veneault-Fourrey C."/>
            <person name="Joly D.L."/>
            <person name="Hacquard S."/>
            <person name="Amselem J."/>
            <person name="Cantarel B.L."/>
            <person name="Chiu R."/>
            <person name="Coutinho P.M."/>
            <person name="Feau N."/>
            <person name="Field M."/>
            <person name="Frey P."/>
            <person name="Gelhaye E."/>
            <person name="Goldberg J."/>
            <person name="Grabherr M.G."/>
            <person name="Kodira C.D."/>
            <person name="Kohler A."/>
            <person name="Kuees U."/>
            <person name="Lindquist E.A."/>
            <person name="Lucas S.M."/>
            <person name="Mago R."/>
            <person name="Mauceli E."/>
            <person name="Morin E."/>
            <person name="Murat C."/>
            <person name="Pangilinan J.L."/>
            <person name="Park R."/>
            <person name="Pearson M."/>
            <person name="Quesneville H."/>
            <person name="Rouhier N."/>
            <person name="Sakthikumar S."/>
            <person name="Salamov A.A."/>
            <person name="Schmutz J."/>
            <person name="Selles B."/>
            <person name="Shapiro H."/>
            <person name="Tanguay P."/>
            <person name="Tuskan G.A."/>
            <person name="Henrissat B."/>
            <person name="Van de Peer Y."/>
            <person name="Rouze P."/>
            <person name="Ellis J.G."/>
            <person name="Dodds P.N."/>
            <person name="Schein J.E."/>
            <person name="Zhong S."/>
            <person name="Hamelin R.C."/>
            <person name="Grigoriev I.V."/>
            <person name="Szabo L.J."/>
            <person name="Martin F."/>
        </authorList>
    </citation>
    <scope>NUCLEOTIDE SEQUENCE [LARGE SCALE GENOMIC DNA]</scope>
    <source>
        <strain evidence="2">98AG31 / pathotype 3-4-7</strain>
    </source>
</reference>
<dbReference type="AlphaFoldDB" id="F4S4Y9"/>
<name>F4S4Y9_MELLP</name>
<dbReference type="HOGENOM" id="CLU_2671581_0_0_1"/>